<keyword evidence="9" id="KW-1185">Reference proteome</keyword>
<proteinExistence type="predicted"/>
<evidence type="ECO:0000313" key="8">
    <source>
        <dbReference type="EMBL" id="KAK4502703.1"/>
    </source>
</evidence>
<feature type="region of interest" description="Disordered" evidence="6">
    <location>
        <begin position="40"/>
        <end position="111"/>
    </location>
</feature>
<evidence type="ECO:0000256" key="6">
    <source>
        <dbReference type="SAM" id="MobiDB-lite"/>
    </source>
</evidence>
<dbReference type="Pfam" id="PF04082">
    <property type="entry name" value="Fungal_trans"/>
    <property type="match status" value="1"/>
</dbReference>
<dbReference type="Proteomes" id="UP001305779">
    <property type="component" value="Unassembled WGS sequence"/>
</dbReference>
<keyword evidence="3" id="KW-0238">DNA-binding</keyword>
<evidence type="ECO:0000256" key="1">
    <source>
        <dbReference type="ARBA" id="ARBA00022833"/>
    </source>
</evidence>
<evidence type="ECO:0000256" key="5">
    <source>
        <dbReference type="ARBA" id="ARBA00023242"/>
    </source>
</evidence>
<dbReference type="CDD" id="cd12148">
    <property type="entry name" value="fungal_TF_MHR"/>
    <property type="match status" value="1"/>
</dbReference>
<feature type="domain" description="Xylanolytic transcriptional activator regulatory" evidence="7">
    <location>
        <begin position="263"/>
        <end position="362"/>
    </location>
</feature>
<dbReference type="InterPro" id="IPR052073">
    <property type="entry name" value="Amide_Lactam_Regulators"/>
</dbReference>
<dbReference type="CDD" id="cd00067">
    <property type="entry name" value="GAL4"/>
    <property type="match status" value="1"/>
</dbReference>
<evidence type="ECO:0000259" key="7">
    <source>
        <dbReference type="Pfam" id="PF04082"/>
    </source>
</evidence>
<comment type="caution">
    <text evidence="8">The sequence shown here is derived from an EMBL/GenBank/DDBJ whole genome shotgun (WGS) entry which is preliminary data.</text>
</comment>
<keyword evidence="5" id="KW-0539">Nucleus</keyword>
<dbReference type="EMBL" id="JAXOVC010000004">
    <property type="protein sequence ID" value="KAK4502703.1"/>
    <property type="molecule type" value="Genomic_DNA"/>
</dbReference>
<dbReference type="InterPro" id="IPR007219">
    <property type="entry name" value="XnlR_reg_dom"/>
</dbReference>
<keyword evidence="2" id="KW-0805">Transcription regulation</keyword>
<gene>
    <name evidence="8" type="ORF">PRZ48_006129</name>
</gene>
<protein>
    <recommendedName>
        <fullName evidence="7">Xylanolytic transcriptional activator regulatory domain-containing protein</fullName>
    </recommendedName>
</protein>
<dbReference type="InterPro" id="IPR001138">
    <property type="entry name" value="Zn2Cys6_DnaBD"/>
</dbReference>
<organism evidence="8 9">
    <name type="scientific">Zasmidium cellare</name>
    <name type="common">Wine cellar mold</name>
    <name type="synonym">Racodium cellare</name>
    <dbReference type="NCBI Taxonomy" id="395010"/>
    <lineage>
        <taxon>Eukaryota</taxon>
        <taxon>Fungi</taxon>
        <taxon>Dikarya</taxon>
        <taxon>Ascomycota</taxon>
        <taxon>Pezizomycotina</taxon>
        <taxon>Dothideomycetes</taxon>
        <taxon>Dothideomycetidae</taxon>
        <taxon>Mycosphaerellales</taxon>
        <taxon>Mycosphaerellaceae</taxon>
        <taxon>Zasmidium</taxon>
    </lineage>
</organism>
<keyword evidence="4" id="KW-0804">Transcription</keyword>
<name>A0ABR0EPG6_ZASCE</name>
<dbReference type="PANTHER" id="PTHR47171:SF6">
    <property type="entry name" value="SPECIFIC TRANSCRIPTION FACTOR, PUTATIVE (AFU_ORTHOLOGUE AFUA_2G06130)-RELATED"/>
    <property type="match status" value="1"/>
</dbReference>
<sequence length="636" mass="70310">MSLSQEPSFATFRFVQSSGLPENRKRIAVKACESCRRRKKRCFHAPENQEEAGQDDGVGGRAASSTPSHQMPTSTSDTRLREQSLTSAPRVTYQVPHGADTTAPLSAHSATSHPRFIGDLNPEVELLTATTPARQPKNNVGVWHTEAAEQSHSDGGLNLSSPLSLFHGCSEPIKSQLQAIAKTESLDIRPSWQEYEIMEALYFENVHLILPCIDKDLYWRSPADSPTKALQQQIICLMTCPNPSVKGLLNFPGIEGALPPAEFARRIVTAMRFSIEMALVSDKTVVVQALTAMSLVAYGRESLELTPQFFIRAVQHGYTIGLHQPGDAQRNEKTAGLFCGVWSIDRLHAAMQGRPVIMHEADMAKCPKEEAASQQPGFRLLVAIAMLLDKVIALYRPGAASVEILDEGFPSFEEILEECGAVDMPSRLIATLELFYHAVAILSCRYSSGPLREMHKARNSRQASSAMQILAIMEDPDVSKKLIILPWVPYAVSLALSAAYRDFRHSKASTHRSRARKRLTQAYKHLLPLGQVFWSAAFMAEMAAKILAERQIHEGEDAEEIQETVYRPSAARIGRPPLLDDVPDDPAPALEPAQPLYDFGLDWNINDLDSILEGNLDPSVPWYPQDIGGLFSLDLQ</sequence>
<evidence type="ECO:0000256" key="4">
    <source>
        <dbReference type="ARBA" id="ARBA00023163"/>
    </source>
</evidence>
<feature type="compositionally biased region" description="Polar residues" evidence="6">
    <location>
        <begin position="63"/>
        <end position="89"/>
    </location>
</feature>
<reference evidence="8 9" key="1">
    <citation type="journal article" date="2023" name="G3 (Bethesda)">
        <title>A chromosome-level genome assembly of Zasmidium syzygii isolated from banana leaves.</title>
        <authorList>
            <person name="van Westerhoven A.C."/>
            <person name="Mehrabi R."/>
            <person name="Talebi R."/>
            <person name="Steentjes M.B.F."/>
            <person name="Corcolon B."/>
            <person name="Chong P.A."/>
            <person name="Kema G.H.J."/>
            <person name="Seidl M.F."/>
        </authorList>
    </citation>
    <scope>NUCLEOTIDE SEQUENCE [LARGE SCALE GENOMIC DNA]</scope>
    <source>
        <strain evidence="8 9">P124</strain>
    </source>
</reference>
<evidence type="ECO:0000313" key="9">
    <source>
        <dbReference type="Proteomes" id="UP001305779"/>
    </source>
</evidence>
<dbReference type="PANTHER" id="PTHR47171">
    <property type="entry name" value="FARA-RELATED"/>
    <property type="match status" value="1"/>
</dbReference>
<keyword evidence="1" id="KW-0862">Zinc</keyword>
<accession>A0ABR0EPG6</accession>
<evidence type="ECO:0000256" key="3">
    <source>
        <dbReference type="ARBA" id="ARBA00023125"/>
    </source>
</evidence>
<evidence type="ECO:0000256" key="2">
    <source>
        <dbReference type="ARBA" id="ARBA00023015"/>
    </source>
</evidence>